<keyword evidence="2" id="KW-0378">Hydrolase</keyword>
<dbReference type="Proteomes" id="UP000207598">
    <property type="component" value="Unassembled WGS sequence"/>
</dbReference>
<evidence type="ECO:0000313" key="2">
    <source>
        <dbReference type="EMBL" id="SMX50198.1"/>
    </source>
</evidence>
<organism evidence="2 3">
    <name type="scientific">Maliponia aquimaris</name>
    <dbReference type="NCBI Taxonomy" id="1673631"/>
    <lineage>
        <taxon>Bacteria</taxon>
        <taxon>Pseudomonadati</taxon>
        <taxon>Pseudomonadota</taxon>
        <taxon>Alphaproteobacteria</taxon>
        <taxon>Rhodobacterales</taxon>
        <taxon>Paracoccaceae</taxon>
        <taxon>Maliponia</taxon>
    </lineage>
</organism>
<gene>
    <name evidence="2" type="ORF">MAA8898_04656</name>
</gene>
<dbReference type="RefSeq" id="WP_094023382.1">
    <property type="nucleotide sequence ID" value="NZ_FXYF01000020.1"/>
</dbReference>
<dbReference type="Gene3D" id="3.40.50.1820">
    <property type="entry name" value="alpha/beta hydrolase"/>
    <property type="match status" value="1"/>
</dbReference>
<protein>
    <submittedName>
        <fullName evidence="2">Alpha/beta hydrolase family protein</fullName>
    </submittedName>
</protein>
<reference evidence="2 3" key="1">
    <citation type="submission" date="2017-05" db="EMBL/GenBank/DDBJ databases">
        <authorList>
            <person name="Song R."/>
            <person name="Chenine A.L."/>
            <person name="Ruprecht R.M."/>
        </authorList>
    </citation>
    <scope>NUCLEOTIDE SEQUENCE [LARGE SCALE GENOMIC DNA]</scope>
    <source>
        <strain evidence="2 3">CECT 8898</strain>
    </source>
</reference>
<name>A0A238L5E9_9RHOB</name>
<dbReference type="Pfam" id="PF00561">
    <property type="entry name" value="Abhydrolase_1"/>
    <property type="match status" value="1"/>
</dbReference>
<dbReference type="AlphaFoldDB" id="A0A238L5E9"/>
<dbReference type="PANTHER" id="PTHR43689:SF8">
    <property type="entry name" value="ALPHA_BETA-HYDROLASES SUPERFAMILY PROTEIN"/>
    <property type="match status" value="1"/>
</dbReference>
<dbReference type="SUPFAM" id="SSF53474">
    <property type="entry name" value="alpha/beta-Hydrolases"/>
    <property type="match status" value="1"/>
</dbReference>
<dbReference type="PANTHER" id="PTHR43689">
    <property type="entry name" value="HYDROLASE"/>
    <property type="match status" value="1"/>
</dbReference>
<dbReference type="InterPro" id="IPR000073">
    <property type="entry name" value="AB_hydrolase_1"/>
</dbReference>
<dbReference type="OrthoDB" id="9779853at2"/>
<dbReference type="InterPro" id="IPR029058">
    <property type="entry name" value="AB_hydrolase_fold"/>
</dbReference>
<dbReference type="GO" id="GO:0016787">
    <property type="term" value="F:hydrolase activity"/>
    <property type="evidence" value="ECO:0007669"/>
    <property type="project" value="UniProtKB-KW"/>
</dbReference>
<accession>A0A238L5E9</accession>
<evidence type="ECO:0000259" key="1">
    <source>
        <dbReference type="Pfam" id="PF00561"/>
    </source>
</evidence>
<sequence>MDWSNGAKGFVTAGGKRLEAQCFGPAPEDAPTIVLLHEGLGCLALWREFPQRLAELTGWGVFVYSRAGYGQSDLDELPRPLDYMTREAAEVLPEVLDGFGFRRGVLMGHSDGATIAAIYGGSIPDHRVRGLILMAPHVFTEDVGLAQIAAARDAFAGGALREKMAKYHRDPEHTFRGWNDAWLDPGFKAWNVADVIDYLRVPVLAIQGRHDEYGTLAQIEEIETRSYAPVDTLILDDCRHAPQIDQPEAALGAVQEFLARLERIEAAGIAAA</sequence>
<proteinExistence type="predicted"/>
<keyword evidence="3" id="KW-1185">Reference proteome</keyword>
<dbReference type="EMBL" id="FXYF01000020">
    <property type="protein sequence ID" value="SMX50198.1"/>
    <property type="molecule type" value="Genomic_DNA"/>
</dbReference>
<feature type="domain" description="AB hydrolase-1" evidence="1">
    <location>
        <begin position="31"/>
        <end position="143"/>
    </location>
</feature>
<evidence type="ECO:0000313" key="3">
    <source>
        <dbReference type="Proteomes" id="UP000207598"/>
    </source>
</evidence>